<sequence>MDVSWIRHRDTHILTVVPSPTQRPQVLGATQEGTNEWTTDTPKVDDSGLMSVRCLPSLYEPTSSVWRS</sequence>
<reference evidence="2" key="1">
    <citation type="journal article" date="2021" name="Sci. Adv.">
        <title>The American lobster genome reveals insights on longevity, neural, and immune adaptations.</title>
        <authorList>
            <person name="Polinski J.M."/>
            <person name="Zimin A.V."/>
            <person name="Clark K.F."/>
            <person name="Kohn A.B."/>
            <person name="Sadowski N."/>
            <person name="Timp W."/>
            <person name="Ptitsyn A."/>
            <person name="Khanna P."/>
            <person name="Romanova D.Y."/>
            <person name="Williams P."/>
            <person name="Greenwood S.J."/>
            <person name="Moroz L.L."/>
            <person name="Walt D.R."/>
            <person name="Bodnar A.G."/>
        </authorList>
    </citation>
    <scope>NUCLEOTIDE SEQUENCE</scope>
    <source>
        <strain evidence="2">GMGI-L3</strain>
    </source>
</reference>
<evidence type="ECO:0000313" key="2">
    <source>
        <dbReference type="EMBL" id="KAG7173266.1"/>
    </source>
</evidence>
<dbReference type="AlphaFoldDB" id="A0A8J5T7U3"/>
<organism evidence="2 3">
    <name type="scientific">Homarus americanus</name>
    <name type="common">American lobster</name>
    <dbReference type="NCBI Taxonomy" id="6706"/>
    <lineage>
        <taxon>Eukaryota</taxon>
        <taxon>Metazoa</taxon>
        <taxon>Ecdysozoa</taxon>
        <taxon>Arthropoda</taxon>
        <taxon>Crustacea</taxon>
        <taxon>Multicrustacea</taxon>
        <taxon>Malacostraca</taxon>
        <taxon>Eumalacostraca</taxon>
        <taxon>Eucarida</taxon>
        <taxon>Decapoda</taxon>
        <taxon>Pleocyemata</taxon>
        <taxon>Astacidea</taxon>
        <taxon>Nephropoidea</taxon>
        <taxon>Nephropidae</taxon>
        <taxon>Homarus</taxon>
    </lineage>
</organism>
<evidence type="ECO:0000256" key="1">
    <source>
        <dbReference type="SAM" id="MobiDB-lite"/>
    </source>
</evidence>
<proteinExistence type="predicted"/>
<dbReference type="Proteomes" id="UP000747542">
    <property type="component" value="Unassembled WGS sequence"/>
</dbReference>
<dbReference type="EMBL" id="JAHLQT010010116">
    <property type="protein sequence ID" value="KAG7173266.1"/>
    <property type="molecule type" value="Genomic_DNA"/>
</dbReference>
<protein>
    <submittedName>
        <fullName evidence="2">Uncharacterized protein</fullName>
    </submittedName>
</protein>
<comment type="caution">
    <text evidence="2">The sequence shown here is derived from an EMBL/GenBank/DDBJ whole genome shotgun (WGS) entry which is preliminary data.</text>
</comment>
<feature type="compositionally biased region" description="Polar residues" evidence="1">
    <location>
        <begin position="31"/>
        <end position="41"/>
    </location>
</feature>
<gene>
    <name evidence="2" type="ORF">Hamer_G014591</name>
</gene>
<accession>A0A8J5T7U3</accession>
<feature type="region of interest" description="Disordered" evidence="1">
    <location>
        <begin position="24"/>
        <end position="44"/>
    </location>
</feature>
<keyword evidence="3" id="KW-1185">Reference proteome</keyword>
<evidence type="ECO:0000313" key="3">
    <source>
        <dbReference type="Proteomes" id="UP000747542"/>
    </source>
</evidence>
<name>A0A8J5T7U3_HOMAM</name>